<keyword evidence="9" id="KW-0496">Mitochondrion</keyword>
<evidence type="ECO:0000313" key="12">
    <source>
        <dbReference type="EMBL" id="TCD66794.1"/>
    </source>
</evidence>
<evidence type="ECO:0000256" key="8">
    <source>
        <dbReference type="ARBA" id="ARBA00022989"/>
    </source>
</evidence>
<feature type="transmembrane region" description="Helical" evidence="11">
    <location>
        <begin position="23"/>
        <end position="40"/>
    </location>
</feature>
<evidence type="ECO:0000256" key="5">
    <source>
        <dbReference type="ARBA" id="ARBA00019222"/>
    </source>
</evidence>
<evidence type="ECO:0000256" key="11">
    <source>
        <dbReference type="SAM" id="Phobius"/>
    </source>
</evidence>
<evidence type="ECO:0000256" key="7">
    <source>
        <dbReference type="ARBA" id="ARBA00022792"/>
    </source>
</evidence>
<accession>A0A4R0RVL0</accession>
<dbReference type="Proteomes" id="UP000292702">
    <property type="component" value="Unassembled WGS sequence"/>
</dbReference>
<dbReference type="GO" id="GO:0005743">
    <property type="term" value="C:mitochondrial inner membrane"/>
    <property type="evidence" value="ECO:0007669"/>
    <property type="project" value="UniProtKB-SubCell"/>
</dbReference>
<name>A0A4R0RVL0_9APHY</name>
<evidence type="ECO:0000256" key="10">
    <source>
        <dbReference type="ARBA" id="ARBA00023136"/>
    </source>
</evidence>
<evidence type="ECO:0000256" key="9">
    <source>
        <dbReference type="ARBA" id="ARBA00023128"/>
    </source>
</evidence>
<dbReference type="AlphaFoldDB" id="A0A4R0RVL0"/>
<evidence type="ECO:0000256" key="6">
    <source>
        <dbReference type="ARBA" id="ARBA00022692"/>
    </source>
</evidence>
<evidence type="ECO:0000313" key="13">
    <source>
        <dbReference type="Proteomes" id="UP000292702"/>
    </source>
</evidence>
<dbReference type="STRING" id="92696.A0A4R0RVL0"/>
<evidence type="ECO:0000256" key="1">
    <source>
        <dbReference type="ARBA" id="ARBA00002490"/>
    </source>
</evidence>
<dbReference type="GO" id="GO:0033617">
    <property type="term" value="P:mitochondrial respiratory chain complex IV assembly"/>
    <property type="evidence" value="ECO:0007669"/>
    <property type="project" value="TreeGrafter"/>
</dbReference>
<keyword evidence="8 11" id="KW-1133">Transmembrane helix</keyword>
<keyword evidence="13" id="KW-1185">Reference proteome</keyword>
<comment type="caution">
    <text evidence="12">The sequence shown here is derived from an EMBL/GenBank/DDBJ whole genome shotgun (WGS) entry which is preliminary data.</text>
</comment>
<dbReference type="EMBL" id="RWJN01000121">
    <property type="protein sequence ID" value="TCD66794.1"/>
    <property type="molecule type" value="Genomic_DNA"/>
</dbReference>
<evidence type="ECO:0000256" key="3">
    <source>
        <dbReference type="ARBA" id="ARBA00008370"/>
    </source>
</evidence>
<dbReference type="InterPro" id="IPR020164">
    <property type="entry name" value="Cyt_c_Oxase_assmbl_COX16"/>
</dbReference>
<protein>
    <recommendedName>
        <fullName evidence="4">Cytochrome c oxidase assembly protein COX16, mitochondrial</fullName>
    </recommendedName>
    <alternativeName>
        <fullName evidence="5">Cytochrome c oxidase assembly protein cox16, mitochondrial</fullName>
    </alternativeName>
</protein>
<comment type="function">
    <text evidence="1">Required for the assembly of the mitochondrial respiratory chain complex IV (CIV), also known as cytochrome c oxidase. May participate in merging the COX1 and COX2 assembly lines.</text>
</comment>
<evidence type="ECO:0000256" key="2">
    <source>
        <dbReference type="ARBA" id="ARBA00004434"/>
    </source>
</evidence>
<evidence type="ECO:0000256" key="4">
    <source>
        <dbReference type="ARBA" id="ARBA00015368"/>
    </source>
</evidence>
<gene>
    <name evidence="12" type="primary">COX16</name>
    <name evidence="12" type="ORF">EIP91_000930</name>
</gene>
<proteinExistence type="inferred from homology"/>
<dbReference type="Pfam" id="PF14138">
    <property type="entry name" value="COX16"/>
    <property type="match status" value="1"/>
</dbReference>
<reference evidence="12 13" key="1">
    <citation type="submission" date="2018-11" db="EMBL/GenBank/DDBJ databases">
        <title>Genome assembly of Steccherinum ochraceum LE-BIN_3174, the white-rot fungus of the Steccherinaceae family (The Residual Polyporoid clade, Polyporales, Basidiomycota).</title>
        <authorList>
            <person name="Fedorova T.V."/>
            <person name="Glazunova O.A."/>
            <person name="Landesman E.O."/>
            <person name="Moiseenko K.V."/>
            <person name="Psurtseva N.V."/>
            <person name="Savinova O.S."/>
            <person name="Shakhova N.V."/>
            <person name="Tyazhelova T.V."/>
            <person name="Vasina D.V."/>
        </authorList>
    </citation>
    <scope>NUCLEOTIDE SEQUENCE [LARGE SCALE GENOMIC DNA]</scope>
    <source>
        <strain evidence="12 13">LE-BIN_3174</strain>
    </source>
</reference>
<comment type="subcellular location">
    <subcellularLocation>
        <location evidence="2">Mitochondrion inner membrane</location>
        <topology evidence="2">Single-pass membrane protein</topology>
    </subcellularLocation>
</comment>
<dbReference type="OrthoDB" id="5516033at2759"/>
<organism evidence="12 13">
    <name type="scientific">Steccherinum ochraceum</name>
    <dbReference type="NCBI Taxonomy" id="92696"/>
    <lineage>
        <taxon>Eukaryota</taxon>
        <taxon>Fungi</taxon>
        <taxon>Dikarya</taxon>
        <taxon>Basidiomycota</taxon>
        <taxon>Agaricomycotina</taxon>
        <taxon>Agaricomycetes</taxon>
        <taxon>Polyporales</taxon>
        <taxon>Steccherinaceae</taxon>
        <taxon>Steccherinum</taxon>
    </lineage>
</organism>
<dbReference type="PANTHER" id="PTHR17130:SF14">
    <property type="entry name" value="CYTOCHROME C OXIDASE ASSEMBLY PROTEIN COX16 HOMOLOG, MITOCHONDRIAL"/>
    <property type="match status" value="1"/>
</dbReference>
<dbReference type="PANTHER" id="PTHR17130">
    <property type="entry name" value="MITOCHONDRIAL OUTER MEMBRANE PROTEIN 25"/>
    <property type="match status" value="1"/>
</dbReference>
<sequence length="176" mass="20289">MPVFPSNPLNASPFHRNLRRHPAYFGVPFILLMVGASYGLQTFTQTRYDLQDQKVHAVKPEDELSMKKKRKFDIREEYFRLSSAQEDEWESKRIARPKGLPEWGDDRRNLAVAFPYTLRPPIGLGVDESGRLTSQCCGDLSRSDSVLNNSSPSEEAVEKLRQYQELIYFRLTGYQG</sequence>
<comment type="similarity">
    <text evidence="3">Belongs to the COX16 family.</text>
</comment>
<keyword evidence="10 11" id="KW-0472">Membrane</keyword>
<keyword evidence="7" id="KW-0999">Mitochondrion inner membrane</keyword>
<keyword evidence="6 11" id="KW-0812">Transmembrane</keyword>